<name>A0A3A3GE24_PANTH</name>
<dbReference type="Proteomes" id="UP000266177">
    <property type="component" value="Unassembled WGS sequence"/>
</dbReference>
<reference evidence="1 2" key="1">
    <citation type="submission" date="2018-09" db="EMBL/GenBank/DDBJ databases">
        <title>Paenibacillus SK2017-BO5.</title>
        <authorList>
            <person name="Piskunova J.V."/>
            <person name="Dubiley S.A."/>
            <person name="Severinov K.V."/>
        </authorList>
    </citation>
    <scope>NUCLEOTIDE SEQUENCE [LARGE SCALE GENOMIC DNA]</scope>
    <source>
        <strain evidence="1 2">BO5</strain>
    </source>
</reference>
<dbReference type="AlphaFoldDB" id="A0A3A3GE24"/>
<proteinExistence type="predicted"/>
<dbReference type="Gene3D" id="3.30.310.100">
    <property type="entry name" value="YugN-like"/>
    <property type="match status" value="1"/>
</dbReference>
<evidence type="ECO:0008006" key="3">
    <source>
        <dbReference type="Google" id="ProtNLM"/>
    </source>
</evidence>
<protein>
    <recommendedName>
        <fullName evidence="3">YugN-like family</fullName>
    </recommendedName>
</protein>
<dbReference type="OrthoDB" id="2988890at2"/>
<dbReference type="RefSeq" id="WP_119795853.1">
    <property type="nucleotide sequence ID" value="NZ_QYZD01000030.1"/>
</dbReference>
<dbReference type="EMBL" id="QYZD01000030">
    <property type="protein sequence ID" value="RJG20871.1"/>
    <property type="molecule type" value="Genomic_DNA"/>
</dbReference>
<dbReference type="Pfam" id="PF08868">
    <property type="entry name" value="YugN"/>
    <property type="match status" value="1"/>
</dbReference>
<comment type="caution">
    <text evidence="1">The sequence shown here is derived from an EMBL/GenBank/DDBJ whole genome shotgun (WGS) entry which is preliminary data.</text>
</comment>
<gene>
    <name evidence="1" type="ORF">DQX05_23740</name>
</gene>
<dbReference type="SUPFAM" id="SSF160755">
    <property type="entry name" value="YugN-like"/>
    <property type="match status" value="1"/>
</dbReference>
<sequence length="138" mass="15301">MQQLEGKFVGRKFGTDELVRVLEPIGFAVSGNWNYEGGSFDCALNEERTLWLRLPFTAVNGPFDGEANESVFVQMKRPFVLKHEYRVGTDPDAGVQLFGAVVNQFQAPSNPDASLSPAELHRARAKLDEAENVLGRMS</sequence>
<dbReference type="InterPro" id="IPR014967">
    <property type="entry name" value="Uncharacterised_YugN-like"/>
</dbReference>
<evidence type="ECO:0000313" key="1">
    <source>
        <dbReference type="EMBL" id="RJG20871.1"/>
    </source>
</evidence>
<dbReference type="InterPro" id="IPR036491">
    <property type="entry name" value="YugN-like_sf"/>
</dbReference>
<accession>A0A3A3GE24</accession>
<evidence type="ECO:0000313" key="2">
    <source>
        <dbReference type="Proteomes" id="UP000266177"/>
    </source>
</evidence>
<organism evidence="1 2">
    <name type="scientific">Paenibacillus thiaminolyticus</name>
    <name type="common">Bacillus thiaminolyticus</name>
    <dbReference type="NCBI Taxonomy" id="49283"/>
    <lineage>
        <taxon>Bacteria</taxon>
        <taxon>Bacillati</taxon>
        <taxon>Bacillota</taxon>
        <taxon>Bacilli</taxon>
        <taxon>Bacillales</taxon>
        <taxon>Paenibacillaceae</taxon>
        <taxon>Paenibacillus</taxon>
    </lineage>
</organism>